<protein>
    <submittedName>
        <fullName evidence="2">Helix-turn-helix domain-containing protein</fullName>
    </submittedName>
</protein>
<sequence>MAESILTPIEQHVVDFVYKIRTEKNLTQEDIGTIIDVKQTFIANIENPKNRSKYNLNHINKLADHFGLSPQDFLPKRPL</sequence>
<dbReference type="PROSITE" id="PS50943">
    <property type="entry name" value="HTH_CROC1"/>
    <property type="match status" value="1"/>
</dbReference>
<keyword evidence="3" id="KW-1185">Reference proteome</keyword>
<evidence type="ECO:0000313" key="3">
    <source>
        <dbReference type="Proteomes" id="UP000199577"/>
    </source>
</evidence>
<reference evidence="2 3" key="1">
    <citation type="submission" date="2016-10" db="EMBL/GenBank/DDBJ databases">
        <authorList>
            <person name="de Groot N.N."/>
        </authorList>
    </citation>
    <scope>NUCLEOTIDE SEQUENCE [LARGE SCALE GENOMIC DNA]</scope>
    <source>
        <strain evidence="2 3">DSM 22900</strain>
    </source>
</reference>
<name>A0A1I1M908_9SPHI</name>
<dbReference type="EMBL" id="FOLL01000027">
    <property type="protein sequence ID" value="SFC79053.1"/>
    <property type="molecule type" value="Genomic_DNA"/>
</dbReference>
<dbReference type="AlphaFoldDB" id="A0A1I1M908"/>
<accession>A0A1I1M908</accession>
<dbReference type="SUPFAM" id="SSF47413">
    <property type="entry name" value="lambda repressor-like DNA-binding domains"/>
    <property type="match status" value="1"/>
</dbReference>
<dbReference type="OrthoDB" id="1098513at2"/>
<dbReference type="GO" id="GO:0003677">
    <property type="term" value="F:DNA binding"/>
    <property type="evidence" value="ECO:0007669"/>
    <property type="project" value="InterPro"/>
</dbReference>
<feature type="domain" description="HTH cro/C1-type" evidence="1">
    <location>
        <begin position="17"/>
        <end position="73"/>
    </location>
</feature>
<evidence type="ECO:0000313" key="2">
    <source>
        <dbReference type="EMBL" id="SFC79053.1"/>
    </source>
</evidence>
<dbReference type="Pfam" id="PF12844">
    <property type="entry name" value="HTH_19"/>
    <property type="match status" value="1"/>
</dbReference>
<dbReference type="InterPro" id="IPR010982">
    <property type="entry name" value="Lambda_DNA-bd_dom_sf"/>
</dbReference>
<dbReference type="InterPro" id="IPR001387">
    <property type="entry name" value="Cro/C1-type_HTH"/>
</dbReference>
<organism evidence="2 3">
    <name type="scientific">Parapedobacter composti</name>
    <dbReference type="NCBI Taxonomy" id="623281"/>
    <lineage>
        <taxon>Bacteria</taxon>
        <taxon>Pseudomonadati</taxon>
        <taxon>Bacteroidota</taxon>
        <taxon>Sphingobacteriia</taxon>
        <taxon>Sphingobacteriales</taxon>
        <taxon>Sphingobacteriaceae</taxon>
        <taxon>Parapedobacter</taxon>
    </lineage>
</organism>
<gene>
    <name evidence="2" type="ORF">SAMN05421747_1278</name>
</gene>
<dbReference type="CDD" id="cd00093">
    <property type="entry name" value="HTH_XRE"/>
    <property type="match status" value="1"/>
</dbReference>
<dbReference type="Proteomes" id="UP000199577">
    <property type="component" value="Unassembled WGS sequence"/>
</dbReference>
<dbReference type="Gene3D" id="1.10.260.40">
    <property type="entry name" value="lambda repressor-like DNA-binding domains"/>
    <property type="match status" value="1"/>
</dbReference>
<proteinExistence type="predicted"/>
<evidence type="ECO:0000259" key="1">
    <source>
        <dbReference type="PROSITE" id="PS50943"/>
    </source>
</evidence>
<dbReference type="RefSeq" id="WP_090975068.1">
    <property type="nucleotide sequence ID" value="NZ_FOLL01000027.1"/>
</dbReference>
<dbReference type="SMART" id="SM00530">
    <property type="entry name" value="HTH_XRE"/>
    <property type="match status" value="1"/>
</dbReference>
<dbReference type="STRING" id="623281.SAMN05421747_1278"/>